<dbReference type="EMBL" id="CP115921">
    <property type="protein sequence ID" value="XCD17871.1"/>
    <property type="molecule type" value="Genomic_DNA"/>
</dbReference>
<feature type="signal peptide" evidence="1">
    <location>
        <begin position="1"/>
        <end position="19"/>
    </location>
</feature>
<evidence type="ECO:0000256" key="1">
    <source>
        <dbReference type="SAM" id="SignalP"/>
    </source>
</evidence>
<dbReference type="KEGG" id="vck:PG915_21525"/>
<dbReference type="RefSeq" id="WP_353499043.1">
    <property type="nucleotide sequence ID" value="NZ_CP115921.1"/>
</dbReference>
<gene>
    <name evidence="2" type="ORF">PG915_21525</name>
</gene>
<evidence type="ECO:0000313" key="2">
    <source>
        <dbReference type="EMBL" id="XCD17871.1"/>
    </source>
</evidence>
<sequence length="127" mass="14105">MTRWLVVFCSIFLPLSSWGYSIGNCEATEVSAHLMYVNRISKSEALGEVIEQRVMGLNDVLSKSAFKDAYIVSHSVSILDDYESSSQQDVVSTFQVRFAASYEAVTMLHQSKDFLSLELSSSCKGNS</sequence>
<feature type="chain" id="PRO_5043851649" description="Shiga toxin A subunit" evidence="1">
    <location>
        <begin position="20"/>
        <end position="127"/>
    </location>
</feature>
<evidence type="ECO:0008006" key="3">
    <source>
        <dbReference type="Google" id="ProtNLM"/>
    </source>
</evidence>
<proteinExistence type="predicted"/>
<keyword evidence="1" id="KW-0732">Signal</keyword>
<dbReference type="AlphaFoldDB" id="A0AAU8BPJ8"/>
<accession>A0AAU8BPJ8</accession>
<organism evidence="2">
    <name type="scientific">Vibrio chaetopteri</name>
    <dbReference type="NCBI Taxonomy" id="3016528"/>
    <lineage>
        <taxon>Bacteria</taxon>
        <taxon>Pseudomonadati</taxon>
        <taxon>Pseudomonadota</taxon>
        <taxon>Gammaproteobacteria</taxon>
        <taxon>Vibrionales</taxon>
        <taxon>Vibrionaceae</taxon>
        <taxon>Vibrio</taxon>
    </lineage>
</organism>
<name>A0AAU8BPJ8_9VIBR</name>
<reference evidence="2" key="1">
    <citation type="submission" date="2023-01" db="EMBL/GenBank/DDBJ databases">
        <title>Vibrio sp. CB1-14 genome sequencing.</title>
        <authorList>
            <person name="Otstavnykh N."/>
            <person name="Isaeva M."/>
            <person name="Meleshko D."/>
        </authorList>
    </citation>
    <scope>NUCLEOTIDE SEQUENCE</scope>
    <source>
        <strain evidence="2">CB1-14</strain>
    </source>
</reference>
<protein>
    <recommendedName>
        <fullName evidence="3">Shiga toxin A subunit</fullName>
    </recommendedName>
</protein>